<evidence type="ECO:0000256" key="1">
    <source>
        <dbReference type="SAM" id="Phobius"/>
    </source>
</evidence>
<accession>A0A291RJ34</accession>
<organism evidence="2 3">
    <name type="scientific">Nocardia terpenica</name>
    <dbReference type="NCBI Taxonomy" id="455432"/>
    <lineage>
        <taxon>Bacteria</taxon>
        <taxon>Bacillati</taxon>
        <taxon>Actinomycetota</taxon>
        <taxon>Actinomycetes</taxon>
        <taxon>Mycobacteriales</taxon>
        <taxon>Nocardiaceae</taxon>
        <taxon>Nocardia</taxon>
    </lineage>
</organism>
<feature type="transmembrane region" description="Helical" evidence="1">
    <location>
        <begin position="52"/>
        <end position="73"/>
    </location>
</feature>
<feature type="transmembrane region" description="Helical" evidence="1">
    <location>
        <begin position="189"/>
        <end position="210"/>
    </location>
</feature>
<evidence type="ECO:0000313" key="3">
    <source>
        <dbReference type="Proteomes" id="UP000221961"/>
    </source>
</evidence>
<dbReference type="Pfam" id="PF14023">
    <property type="entry name" value="Bestrophin-like"/>
    <property type="match status" value="1"/>
</dbReference>
<dbReference type="AlphaFoldDB" id="A0A291RJ34"/>
<sequence>MFTWIYGLPSWLSFIIIAGVVVLVTCVSVLVTRPAVRKVFGDQHGMNEMVTMVLTVGGVFYGLLLGLTAAATYQSYDTAGSVVSDEAAALGTLYREVSAYPDPQRTVLQRDLIDYTDNVLNVAWPALQNGVEPMGGTALVTRFQQHMLDFQPHTEADKIVHSAVITQFAQFDQVRRHRINDSSGGIPTVLWVVIIIGASVNIALMCLFVFEHRTAHLLLAGLFAFFLATMIYLIAAMDFPFRGDLSISPEPFHTMYTNVMGHRE</sequence>
<evidence type="ECO:0000313" key="2">
    <source>
        <dbReference type="EMBL" id="ATL67298.1"/>
    </source>
</evidence>
<protein>
    <recommendedName>
        <fullName evidence="4">DUF4239 domain-containing protein</fullName>
    </recommendedName>
</protein>
<keyword evidence="1" id="KW-0472">Membrane</keyword>
<feature type="transmembrane region" description="Helical" evidence="1">
    <location>
        <begin position="217"/>
        <end position="235"/>
    </location>
</feature>
<proteinExistence type="predicted"/>
<gene>
    <name evidence="2" type="ORF">CRH09_14930</name>
</gene>
<dbReference type="Proteomes" id="UP000221961">
    <property type="component" value="Chromosome"/>
</dbReference>
<dbReference type="GeneID" id="88358690"/>
<keyword evidence="1" id="KW-0812">Transmembrane</keyword>
<name>A0A291RJ34_9NOCA</name>
<feature type="transmembrane region" description="Helical" evidence="1">
    <location>
        <begin position="12"/>
        <end position="31"/>
    </location>
</feature>
<dbReference type="EMBL" id="CP023778">
    <property type="protein sequence ID" value="ATL67298.1"/>
    <property type="molecule type" value="Genomic_DNA"/>
</dbReference>
<dbReference type="KEGG" id="ntp:CRH09_14930"/>
<dbReference type="InterPro" id="IPR025333">
    <property type="entry name" value="DUF4239"/>
</dbReference>
<dbReference type="RefSeq" id="WP_098694443.1">
    <property type="nucleotide sequence ID" value="NZ_CP023778.1"/>
</dbReference>
<evidence type="ECO:0008006" key="4">
    <source>
        <dbReference type="Google" id="ProtNLM"/>
    </source>
</evidence>
<reference evidence="2 3" key="1">
    <citation type="submission" date="2017-10" db="EMBL/GenBank/DDBJ databases">
        <title>Comparative genomics between pathogenic Norcardia.</title>
        <authorList>
            <person name="Zeng L."/>
        </authorList>
    </citation>
    <scope>NUCLEOTIDE SEQUENCE [LARGE SCALE GENOMIC DNA]</scope>
    <source>
        <strain evidence="2 3">NC_YFY_NT001</strain>
    </source>
</reference>
<keyword evidence="1" id="KW-1133">Transmembrane helix</keyword>